<accession>A0A286H097</accession>
<dbReference type="InterPro" id="IPR006311">
    <property type="entry name" value="TAT_signal"/>
</dbReference>
<evidence type="ECO:0000256" key="1">
    <source>
        <dbReference type="SAM" id="SignalP"/>
    </source>
</evidence>
<evidence type="ECO:0008006" key="4">
    <source>
        <dbReference type="Google" id="ProtNLM"/>
    </source>
</evidence>
<organism evidence="2 3">
    <name type="scientific">Caenispirillum bisanense</name>
    <dbReference type="NCBI Taxonomy" id="414052"/>
    <lineage>
        <taxon>Bacteria</taxon>
        <taxon>Pseudomonadati</taxon>
        <taxon>Pseudomonadota</taxon>
        <taxon>Alphaproteobacteria</taxon>
        <taxon>Rhodospirillales</taxon>
        <taxon>Novispirillaceae</taxon>
        <taxon>Caenispirillum</taxon>
    </lineage>
</organism>
<feature type="signal peptide" evidence="1">
    <location>
        <begin position="1"/>
        <end position="27"/>
    </location>
</feature>
<name>A0A286H097_9PROT</name>
<feature type="chain" id="PRO_5012764172" description="MetA-pathway of phenol degradation" evidence="1">
    <location>
        <begin position="28"/>
        <end position="182"/>
    </location>
</feature>
<gene>
    <name evidence="2" type="ORF">SAMN05421508_1176</name>
</gene>
<sequence length="182" mass="18015">MTMRTILLTTAAVAAMALALAPLPAAAADESVPAATTLGGLPLGPLPPPDGSLPLSAVSAPPLMLSLQAPEDARLPLATGSLTPVHPGGAPGLADDETRTLGTRLTLGQPLGFDALGGAVDWQAAATVEPGPQGEAYGLSLSIGSIAGGGPLPPSDLRMGLTYGTAPDTGEQGVVLDFSYRF</sequence>
<dbReference type="EMBL" id="OCNJ01000017">
    <property type="protein sequence ID" value="SOE01218.1"/>
    <property type="molecule type" value="Genomic_DNA"/>
</dbReference>
<keyword evidence="3" id="KW-1185">Reference proteome</keyword>
<protein>
    <recommendedName>
        <fullName evidence="4">MetA-pathway of phenol degradation</fullName>
    </recommendedName>
</protein>
<keyword evidence="1" id="KW-0732">Signal</keyword>
<evidence type="ECO:0000313" key="2">
    <source>
        <dbReference type="EMBL" id="SOE01218.1"/>
    </source>
</evidence>
<proteinExistence type="predicted"/>
<dbReference type="AlphaFoldDB" id="A0A286H097"/>
<evidence type="ECO:0000313" key="3">
    <source>
        <dbReference type="Proteomes" id="UP000219621"/>
    </source>
</evidence>
<dbReference type="Proteomes" id="UP000219621">
    <property type="component" value="Unassembled WGS sequence"/>
</dbReference>
<reference evidence="2 3" key="1">
    <citation type="submission" date="2017-09" db="EMBL/GenBank/DDBJ databases">
        <authorList>
            <person name="Ehlers B."/>
            <person name="Leendertz F.H."/>
        </authorList>
    </citation>
    <scope>NUCLEOTIDE SEQUENCE [LARGE SCALE GENOMIC DNA]</scope>
    <source>
        <strain evidence="2 3">USBA 140</strain>
    </source>
</reference>
<dbReference type="PROSITE" id="PS51318">
    <property type="entry name" value="TAT"/>
    <property type="match status" value="1"/>
</dbReference>